<comment type="caution">
    <text evidence="3">The sequence shown here is derived from an EMBL/GenBank/DDBJ whole genome shotgun (WGS) entry which is preliminary data.</text>
</comment>
<dbReference type="Proteomes" id="UP000664203">
    <property type="component" value="Unassembled WGS sequence"/>
</dbReference>
<gene>
    <name evidence="3" type="ORF">ALECFALPRED_006734</name>
</gene>
<keyword evidence="1" id="KW-0863">Zinc-finger</keyword>
<dbReference type="OrthoDB" id="2270193at2759"/>
<dbReference type="Pfam" id="PF25543">
    <property type="entry name" value="zf-CCCH_tandem"/>
    <property type="match status" value="1"/>
</dbReference>
<dbReference type="PANTHER" id="PTHR37543">
    <property type="entry name" value="CCCH ZINC FINGER DNA BINDING PROTEIN (AFU_ORTHOLOGUE AFUA_5G12760)"/>
    <property type="match status" value="1"/>
</dbReference>
<name>A0A8H3G5K1_9LECA</name>
<evidence type="ECO:0000259" key="2">
    <source>
        <dbReference type="PROSITE" id="PS50103"/>
    </source>
</evidence>
<dbReference type="PANTHER" id="PTHR37543:SF1">
    <property type="entry name" value="CCCH ZINC FINGER DNA BINDING PROTEIN (AFU_ORTHOLOGUE AFUA_5G12760)"/>
    <property type="match status" value="1"/>
</dbReference>
<keyword evidence="1" id="KW-0862">Zinc</keyword>
<dbReference type="GO" id="GO:0008270">
    <property type="term" value="F:zinc ion binding"/>
    <property type="evidence" value="ECO:0007669"/>
    <property type="project" value="UniProtKB-KW"/>
</dbReference>
<accession>A0A8H3G5K1</accession>
<feature type="zinc finger region" description="C3H1-type" evidence="1">
    <location>
        <begin position="274"/>
        <end position="300"/>
    </location>
</feature>
<organism evidence="3 4">
    <name type="scientific">Alectoria fallacina</name>
    <dbReference type="NCBI Taxonomy" id="1903189"/>
    <lineage>
        <taxon>Eukaryota</taxon>
        <taxon>Fungi</taxon>
        <taxon>Dikarya</taxon>
        <taxon>Ascomycota</taxon>
        <taxon>Pezizomycotina</taxon>
        <taxon>Lecanoromycetes</taxon>
        <taxon>OSLEUM clade</taxon>
        <taxon>Lecanoromycetidae</taxon>
        <taxon>Lecanorales</taxon>
        <taxon>Lecanorineae</taxon>
        <taxon>Parmeliaceae</taxon>
        <taxon>Alectoria</taxon>
    </lineage>
</organism>
<keyword evidence="4" id="KW-1185">Reference proteome</keyword>
<dbReference type="PROSITE" id="PS50103">
    <property type="entry name" value="ZF_C3H1"/>
    <property type="match status" value="1"/>
</dbReference>
<dbReference type="InterPro" id="IPR057654">
    <property type="entry name" value="Znf-CCCH_tandem"/>
</dbReference>
<proteinExistence type="predicted"/>
<evidence type="ECO:0000256" key="1">
    <source>
        <dbReference type="PROSITE-ProRule" id="PRU00723"/>
    </source>
</evidence>
<dbReference type="Pfam" id="PF25540">
    <property type="entry name" value="DUF7923"/>
    <property type="match status" value="1"/>
</dbReference>
<dbReference type="InterPro" id="IPR057683">
    <property type="entry name" value="DUF7923"/>
</dbReference>
<dbReference type="EMBL" id="CAJPDR010000435">
    <property type="protein sequence ID" value="CAF9936210.1"/>
    <property type="molecule type" value="Genomic_DNA"/>
</dbReference>
<dbReference type="InterPro" id="IPR000571">
    <property type="entry name" value="Znf_CCCH"/>
</dbReference>
<dbReference type="AlphaFoldDB" id="A0A8H3G5K1"/>
<feature type="domain" description="C3H1-type" evidence="2">
    <location>
        <begin position="274"/>
        <end position="300"/>
    </location>
</feature>
<reference evidence="3" key="1">
    <citation type="submission" date="2021-03" db="EMBL/GenBank/DDBJ databases">
        <authorList>
            <person name="Tagirdzhanova G."/>
        </authorList>
    </citation>
    <scope>NUCLEOTIDE SEQUENCE</scope>
</reference>
<protein>
    <recommendedName>
        <fullName evidence="2">C3H1-type domain-containing protein</fullName>
    </recommendedName>
</protein>
<sequence length="365" mass="41388">MNPYRYTLNAQVRPSTSYSPSFNKCIVVYIDGDSLEVKDEVMKRGIPGGIDAARSLRSHIIEHLGQKAINVPRDLGIVIYVFANLTELAARYLEPKPVKEFCEGFNSAHPWSCYDDMSVGPWKKYQLREVFLKQFSSEDCVRVAFMRPTSACFQALMDAQPSHNDLVKKLMSMPLPSDLLRLVATVEAMRIPVPPPPPEFFQAPQNCAMVDVFRKVSSPTIMYPGKINLFGTQGAASHSSAAVTYSPFTIPRNSADQRIDPPTQASQELVESVKKRNACKDEHLRGHCRRKPCNFKHGVVKQQELEALRKYARQKPCKDGSKCRHATCYWGHVCPRGLKCDLARCNFRKDMHVVDFQVNYYAHQQ</sequence>
<evidence type="ECO:0000313" key="3">
    <source>
        <dbReference type="EMBL" id="CAF9936210.1"/>
    </source>
</evidence>
<evidence type="ECO:0000313" key="4">
    <source>
        <dbReference type="Proteomes" id="UP000664203"/>
    </source>
</evidence>
<keyword evidence="1" id="KW-0479">Metal-binding</keyword>